<dbReference type="HOGENOM" id="CLU_3127025_0_0_1"/>
<dbReference type="EMBL" id="GL348713">
    <property type="protein sequence ID" value="EFH70832.1"/>
    <property type="molecule type" value="Genomic_DNA"/>
</dbReference>
<dbReference type="Gramene" id="Al_scaffold_0001_5038">
    <property type="protein sequence ID" value="Al_scaffold_0001_5038"/>
    <property type="gene ID" value="Al_scaffold_0001_5038"/>
</dbReference>
<sequence>MEAVFEMVVTNDLVNGMMTVAYGGSWRQMTEKPSSYTSEKEMELKQLKPK</sequence>
<feature type="compositionally biased region" description="Basic and acidic residues" evidence="1">
    <location>
        <begin position="38"/>
        <end position="50"/>
    </location>
</feature>
<gene>
    <name evidence="2" type="ORF">ARALYDRAFT_682715</name>
</gene>
<evidence type="ECO:0000313" key="3">
    <source>
        <dbReference type="Proteomes" id="UP000008694"/>
    </source>
</evidence>
<accession>D7KNZ0</accession>
<protein>
    <submittedName>
        <fullName evidence="2">Predicted protein</fullName>
    </submittedName>
</protein>
<proteinExistence type="predicted"/>
<feature type="region of interest" description="Disordered" evidence="1">
    <location>
        <begin position="30"/>
        <end position="50"/>
    </location>
</feature>
<evidence type="ECO:0000313" key="2">
    <source>
        <dbReference type="EMBL" id="EFH70832.1"/>
    </source>
</evidence>
<keyword evidence="3" id="KW-1185">Reference proteome</keyword>
<name>D7KNZ0_ARALL</name>
<reference evidence="3" key="1">
    <citation type="journal article" date="2011" name="Nat. Genet.">
        <title>The Arabidopsis lyrata genome sequence and the basis of rapid genome size change.</title>
        <authorList>
            <person name="Hu T.T."/>
            <person name="Pattyn P."/>
            <person name="Bakker E.G."/>
            <person name="Cao J."/>
            <person name="Cheng J.-F."/>
            <person name="Clark R.M."/>
            <person name="Fahlgren N."/>
            <person name="Fawcett J.A."/>
            <person name="Grimwood J."/>
            <person name="Gundlach H."/>
            <person name="Haberer G."/>
            <person name="Hollister J.D."/>
            <person name="Ossowski S."/>
            <person name="Ottilar R.P."/>
            <person name="Salamov A.A."/>
            <person name="Schneeberger K."/>
            <person name="Spannagl M."/>
            <person name="Wang X."/>
            <person name="Yang L."/>
            <person name="Nasrallah M.E."/>
            <person name="Bergelson J."/>
            <person name="Carrington J.C."/>
            <person name="Gaut B.S."/>
            <person name="Schmutz J."/>
            <person name="Mayer K.F.X."/>
            <person name="Van de Peer Y."/>
            <person name="Grigoriev I.V."/>
            <person name="Nordborg M."/>
            <person name="Weigel D."/>
            <person name="Guo Y.-L."/>
        </authorList>
    </citation>
    <scope>NUCLEOTIDE SEQUENCE [LARGE SCALE GENOMIC DNA]</scope>
    <source>
        <strain evidence="3">cv. MN47</strain>
    </source>
</reference>
<dbReference type="Proteomes" id="UP000008694">
    <property type="component" value="Unassembled WGS sequence"/>
</dbReference>
<evidence type="ECO:0000256" key="1">
    <source>
        <dbReference type="SAM" id="MobiDB-lite"/>
    </source>
</evidence>
<organism evidence="3">
    <name type="scientific">Arabidopsis lyrata subsp. lyrata</name>
    <name type="common">Lyre-leaved rock-cress</name>
    <dbReference type="NCBI Taxonomy" id="81972"/>
    <lineage>
        <taxon>Eukaryota</taxon>
        <taxon>Viridiplantae</taxon>
        <taxon>Streptophyta</taxon>
        <taxon>Embryophyta</taxon>
        <taxon>Tracheophyta</taxon>
        <taxon>Spermatophyta</taxon>
        <taxon>Magnoliopsida</taxon>
        <taxon>eudicotyledons</taxon>
        <taxon>Gunneridae</taxon>
        <taxon>Pentapetalae</taxon>
        <taxon>rosids</taxon>
        <taxon>malvids</taxon>
        <taxon>Brassicales</taxon>
        <taxon>Brassicaceae</taxon>
        <taxon>Camelineae</taxon>
        <taxon>Arabidopsis</taxon>
    </lineage>
</organism>
<dbReference type="AlphaFoldDB" id="D7KNZ0"/>